<evidence type="ECO:0000313" key="3">
    <source>
        <dbReference type="Proteomes" id="UP000676967"/>
    </source>
</evidence>
<feature type="region of interest" description="Disordered" evidence="1">
    <location>
        <begin position="1"/>
        <end position="28"/>
    </location>
</feature>
<reference evidence="2 3" key="1">
    <citation type="submission" date="2020-08" db="EMBL/GenBank/DDBJ databases">
        <title>Whole genome shotgun sequence of Actinoplanes ianthinogenes NBRC 13996.</title>
        <authorList>
            <person name="Komaki H."/>
            <person name="Tamura T."/>
        </authorList>
    </citation>
    <scope>NUCLEOTIDE SEQUENCE [LARGE SCALE GENOMIC DNA]</scope>
    <source>
        <strain evidence="2 3">NBRC 13996</strain>
    </source>
</reference>
<evidence type="ECO:0000313" key="2">
    <source>
        <dbReference type="EMBL" id="BCJ40512.1"/>
    </source>
</evidence>
<evidence type="ECO:0000256" key="1">
    <source>
        <dbReference type="SAM" id="MobiDB-lite"/>
    </source>
</evidence>
<organism evidence="2 3">
    <name type="scientific">Actinoplanes ianthinogenes</name>
    <dbReference type="NCBI Taxonomy" id="122358"/>
    <lineage>
        <taxon>Bacteria</taxon>
        <taxon>Bacillati</taxon>
        <taxon>Actinomycetota</taxon>
        <taxon>Actinomycetes</taxon>
        <taxon>Micromonosporales</taxon>
        <taxon>Micromonosporaceae</taxon>
        <taxon>Actinoplanes</taxon>
    </lineage>
</organism>
<dbReference type="EMBL" id="AP023356">
    <property type="protein sequence ID" value="BCJ40512.1"/>
    <property type="molecule type" value="Genomic_DNA"/>
</dbReference>
<protein>
    <submittedName>
        <fullName evidence="2">HEXXH motif domain-containing protein</fullName>
    </submittedName>
</protein>
<name>A0ABN6C7N6_9ACTN</name>
<keyword evidence="3" id="KW-1185">Reference proteome</keyword>
<dbReference type="RefSeq" id="WP_189335903.1">
    <property type="nucleotide sequence ID" value="NZ_AP023356.1"/>
</dbReference>
<accession>A0ABN6C7N6</accession>
<dbReference type="Proteomes" id="UP000676967">
    <property type="component" value="Chromosome"/>
</dbReference>
<dbReference type="NCBIfam" id="TIGR04267">
    <property type="entry name" value="mod_HExxH"/>
    <property type="match status" value="1"/>
</dbReference>
<gene>
    <name evidence="2" type="ORF">Aiant_11690</name>
</gene>
<proteinExistence type="predicted"/>
<sequence>MTANQRDATAALPTHRLPQPDFAGLSNGTGTAEAMRRLATSERSWRLVALRSVREALAADPDATGPLAPVSQAWDLLLSAERASPAGFEAALTYPQTGIWAAHLLRRLRAVVTDPAPLWTDVGYLHLLAAAAAIRAGVDFSITVPVRAGAVVLPGLGHAVLADTPEAGTAEVRRSGPVVEIAAGGQTVRRGGPGWRDLPACAAEHDGARIAVLLDDIDPYRNLRGWSAPAPLPDADVRRWRALLTDAWRLLVEQDRERAEAVAAAMTIVVPLPAAQPYRPLSATCDEAFAAVLASMPDDTEQLAVTMIHETQHVALGALLHLIPLVERNDGARRYAPWRDDPRPVSGLLQGVYAFIGITGFWRHRRHSTDDRTAEFEFALWTVQLRRVLTALTGDPDLTEHGRDLVSGLTVTVGGWAADPVDPRAGRLAALAADDHYGQWRAYHLPVGPTRLDGLLDAWRAGAPQPKPAGVDGLDDPRPVTDTSVRWLDGRAVLARVLLAEPERFARITDRPETVTTEVPGALPPDLDLLAGHPERARDGYLAAIAAAPADPRPWLGLGLALAELGAPDNAAVRRPELVRAMARAFDAAGEEIPALRLIDWLGSY</sequence>
<dbReference type="InterPro" id="IPR026337">
    <property type="entry name" value="AKG_HExxH"/>
</dbReference>